<dbReference type="PRINTS" id="PR01036">
    <property type="entry name" value="TCRTETB"/>
</dbReference>
<keyword evidence="2 5" id="KW-0812">Transmembrane</keyword>
<comment type="subcellular location">
    <subcellularLocation>
        <location evidence="1">Membrane</location>
        <topology evidence="1">Multi-pass membrane protein</topology>
    </subcellularLocation>
</comment>
<evidence type="ECO:0000256" key="4">
    <source>
        <dbReference type="ARBA" id="ARBA00023136"/>
    </source>
</evidence>
<dbReference type="InterPro" id="IPR020846">
    <property type="entry name" value="MFS_dom"/>
</dbReference>
<evidence type="ECO:0000313" key="7">
    <source>
        <dbReference type="EMBL" id="GJN91916.1"/>
    </source>
</evidence>
<feature type="transmembrane region" description="Helical" evidence="5">
    <location>
        <begin position="334"/>
        <end position="355"/>
    </location>
</feature>
<dbReference type="GO" id="GO:0005886">
    <property type="term" value="C:plasma membrane"/>
    <property type="evidence" value="ECO:0007669"/>
    <property type="project" value="TreeGrafter"/>
</dbReference>
<dbReference type="Gene3D" id="1.20.1250.20">
    <property type="entry name" value="MFS general substrate transporter like domains"/>
    <property type="match status" value="2"/>
</dbReference>
<dbReference type="Proteomes" id="UP001342314">
    <property type="component" value="Unassembled WGS sequence"/>
</dbReference>
<evidence type="ECO:0000313" key="8">
    <source>
        <dbReference type="Proteomes" id="UP001342314"/>
    </source>
</evidence>
<dbReference type="EMBL" id="BQKY01000010">
    <property type="protein sequence ID" value="GJN91916.1"/>
    <property type="molecule type" value="Genomic_DNA"/>
</dbReference>
<feature type="transmembrane region" description="Helical" evidence="5">
    <location>
        <begin position="493"/>
        <end position="515"/>
    </location>
</feature>
<accession>A0AAV5GQZ0</accession>
<dbReference type="PANTHER" id="PTHR23501:SF198">
    <property type="entry name" value="AZOLE RESISTANCE PROTEIN 1-RELATED"/>
    <property type="match status" value="1"/>
</dbReference>
<evidence type="ECO:0000256" key="2">
    <source>
        <dbReference type="ARBA" id="ARBA00022692"/>
    </source>
</evidence>
<dbReference type="CDD" id="cd17502">
    <property type="entry name" value="MFS_Azr1_MDR_like"/>
    <property type="match status" value="1"/>
</dbReference>
<feature type="domain" description="Major facilitator superfamily (MFS) profile" evidence="6">
    <location>
        <begin position="88"/>
        <end position="597"/>
    </location>
</feature>
<feature type="transmembrane region" description="Helical" evidence="5">
    <location>
        <begin position="241"/>
        <end position="261"/>
    </location>
</feature>
<name>A0AAV5GQZ0_9BASI</name>
<keyword evidence="4 5" id="KW-0472">Membrane</keyword>
<feature type="transmembrane region" description="Helical" evidence="5">
    <location>
        <begin position="85"/>
        <end position="110"/>
    </location>
</feature>
<gene>
    <name evidence="7" type="ORF">Rhopal_004941-T1</name>
</gene>
<dbReference type="PANTHER" id="PTHR23501">
    <property type="entry name" value="MAJOR FACILITATOR SUPERFAMILY"/>
    <property type="match status" value="1"/>
</dbReference>
<feature type="transmembrane region" description="Helical" evidence="5">
    <location>
        <begin position="296"/>
        <end position="322"/>
    </location>
</feature>
<dbReference type="PROSITE" id="PS50850">
    <property type="entry name" value="MFS"/>
    <property type="match status" value="1"/>
</dbReference>
<protein>
    <recommendedName>
        <fullName evidence="6">Major facilitator superfamily (MFS) profile domain-containing protein</fullName>
    </recommendedName>
</protein>
<keyword evidence="8" id="KW-1185">Reference proteome</keyword>
<reference evidence="7 8" key="1">
    <citation type="submission" date="2021-12" db="EMBL/GenBank/DDBJ databases">
        <title>High titer production of polyol ester of fatty acids by Rhodotorula paludigena BS15 towards product separation-free biomass refinery.</title>
        <authorList>
            <person name="Mano J."/>
            <person name="Ono H."/>
            <person name="Tanaka T."/>
            <person name="Naito K."/>
            <person name="Sushida H."/>
            <person name="Ike M."/>
            <person name="Tokuyasu K."/>
            <person name="Kitaoka M."/>
        </authorList>
    </citation>
    <scope>NUCLEOTIDE SEQUENCE [LARGE SCALE GENOMIC DNA]</scope>
    <source>
        <strain evidence="7 8">BS15</strain>
    </source>
</reference>
<dbReference type="SUPFAM" id="SSF103473">
    <property type="entry name" value="MFS general substrate transporter"/>
    <property type="match status" value="1"/>
</dbReference>
<comment type="caution">
    <text evidence="7">The sequence shown here is derived from an EMBL/GenBank/DDBJ whole genome shotgun (WGS) entry which is preliminary data.</text>
</comment>
<evidence type="ECO:0000256" key="1">
    <source>
        <dbReference type="ARBA" id="ARBA00004141"/>
    </source>
</evidence>
<feature type="transmembrane region" description="Helical" evidence="5">
    <location>
        <begin position="460"/>
        <end position="481"/>
    </location>
</feature>
<keyword evidence="3 5" id="KW-1133">Transmembrane helix</keyword>
<feature type="transmembrane region" description="Helical" evidence="5">
    <location>
        <begin position="564"/>
        <end position="582"/>
    </location>
</feature>
<evidence type="ECO:0000256" key="3">
    <source>
        <dbReference type="ARBA" id="ARBA00022989"/>
    </source>
</evidence>
<evidence type="ECO:0000259" key="6">
    <source>
        <dbReference type="PROSITE" id="PS50850"/>
    </source>
</evidence>
<feature type="transmembrane region" description="Helical" evidence="5">
    <location>
        <begin position="122"/>
        <end position="140"/>
    </location>
</feature>
<dbReference type="AlphaFoldDB" id="A0AAV5GQZ0"/>
<proteinExistence type="predicted"/>
<feature type="transmembrane region" description="Helical" evidence="5">
    <location>
        <begin position="428"/>
        <end position="448"/>
    </location>
</feature>
<dbReference type="InterPro" id="IPR011701">
    <property type="entry name" value="MFS"/>
</dbReference>
<feature type="transmembrane region" description="Helical" evidence="5">
    <location>
        <begin position="178"/>
        <end position="199"/>
    </location>
</feature>
<dbReference type="Pfam" id="PF07690">
    <property type="entry name" value="MFS_1"/>
    <property type="match status" value="1"/>
</dbReference>
<organism evidence="7 8">
    <name type="scientific">Rhodotorula paludigena</name>
    <dbReference type="NCBI Taxonomy" id="86838"/>
    <lineage>
        <taxon>Eukaryota</taxon>
        <taxon>Fungi</taxon>
        <taxon>Dikarya</taxon>
        <taxon>Basidiomycota</taxon>
        <taxon>Pucciniomycotina</taxon>
        <taxon>Microbotryomycetes</taxon>
        <taxon>Sporidiobolales</taxon>
        <taxon>Sporidiobolaceae</taxon>
        <taxon>Rhodotorula</taxon>
    </lineage>
</organism>
<feature type="transmembrane region" description="Helical" evidence="5">
    <location>
        <begin position="401"/>
        <end position="421"/>
    </location>
</feature>
<dbReference type="InterPro" id="IPR036259">
    <property type="entry name" value="MFS_trans_sf"/>
</dbReference>
<dbReference type="GO" id="GO:0022857">
    <property type="term" value="F:transmembrane transporter activity"/>
    <property type="evidence" value="ECO:0007669"/>
    <property type="project" value="InterPro"/>
</dbReference>
<feature type="transmembrane region" description="Helical" evidence="5">
    <location>
        <begin position="375"/>
        <end position="395"/>
    </location>
</feature>
<feature type="transmembrane region" description="Helical" evidence="5">
    <location>
        <begin position="211"/>
        <end position="229"/>
    </location>
</feature>
<evidence type="ECO:0000256" key="5">
    <source>
        <dbReference type="SAM" id="Phobius"/>
    </source>
</evidence>
<sequence length="597" mass="63285">MGDSNSAAHEHQQASASRPIAEVPTIATASYASSATAPVVDKVLSNDTTFSSEGKDAVSTKEAGHATASPPAAEVDSKILTGTKLVLVFVGMLLSVLLVALDQTILAPALPVIASKFEALDQIAWIASAYFLTQTAFLLLYGQILTLFDRKLTFLAAILLFELGSLVCAVAKSVEVLIFGRAFAGVGAAGIFVSVLSIIADVTRLEDRPKLFGLFGAVFGLSSVVGPLLGGAFTDHVSWRWCFYINLPFGAITVAAIVFILGPQPPPPMDEAVAEWTERKIARYTFGRWTPPRSSIFFRIFALDYIGTVLMLGLITCLVLALQWGGEKYAWSDGPVVACLTVFAVLIPILVAFEWKLAGPSRILPLGYFKDRTQVGATLAAFFTMFTLLVSTYYLPTFSGIDILAFMLAVVFASGFAGGIISKFGRYWPFLFGGPAISMIGSGLLYTIDENTPMSKLIGYQILLGVGVGLVLQNTIIAVQADCADPTQIPQKTGLVTFGQLIGGTVGIAIASSIFGTRLSSALREFAPEAPFELVRQSVQAIPTLPEDLQPGVIHAYVLALKDVFIIGVAAGGCTSLSALLIRNLSVKGKDIMGGGA</sequence>